<evidence type="ECO:0000256" key="1">
    <source>
        <dbReference type="SAM" id="MobiDB-lite"/>
    </source>
</evidence>
<feature type="compositionally biased region" description="Basic and acidic residues" evidence="1">
    <location>
        <begin position="54"/>
        <end position="66"/>
    </location>
</feature>
<feature type="compositionally biased region" description="Polar residues" evidence="1">
    <location>
        <begin position="41"/>
        <end position="53"/>
    </location>
</feature>
<gene>
    <name evidence="2" type="ORF">OCV69_15610</name>
</gene>
<organism evidence="2 3">
    <name type="scientific">Alitiscatomonas aceti</name>
    <dbReference type="NCBI Taxonomy" id="2981724"/>
    <lineage>
        <taxon>Bacteria</taxon>
        <taxon>Bacillati</taxon>
        <taxon>Bacillota</taxon>
        <taxon>Clostridia</taxon>
        <taxon>Lachnospirales</taxon>
        <taxon>Lachnospiraceae</taxon>
        <taxon>Alitiscatomonas</taxon>
    </lineage>
</organism>
<feature type="region of interest" description="Disordered" evidence="1">
    <location>
        <begin position="41"/>
        <end position="66"/>
    </location>
</feature>
<evidence type="ECO:0000313" key="3">
    <source>
        <dbReference type="Proteomes" id="UP001652395"/>
    </source>
</evidence>
<evidence type="ECO:0000313" key="2">
    <source>
        <dbReference type="EMBL" id="MCU6801331.1"/>
    </source>
</evidence>
<proteinExistence type="predicted"/>
<accession>A0ABT2V367</accession>
<protein>
    <submittedName>
        <fullName evidence="2">Uncharacterized protein</fullName>
    </submittedName>
</protein>
<comment type="caution">
    <text evidence="2">The sequence shown here is derived from an EMBL/GenBank/DDBJ whole genome shotgun (WGS) entry which is preliminary data.</text>
</comment>
<dbReference type="Proteomes" id="UP001652395">
    <property type="component" value="Unassembled WGS sequence"/>
</dbReference>
<reference evidence="2 3" key="1">
    <citation type="journal article" date="2021" name="ISME Commun">
        <title>Automated analysis of genomic sequences facilitates high-throughput and comprehensive description of bacteria.</title>
        <authorList>
            <person name="Hitch T.C.A."/>
        </authorList>
    </citation>
    <scope>NUCLEOTIDE SEQUENCE [LARGE SCALE GENOMIC DNA]</scope>
    <source>
        <strain evidence="3">f_CCE</strain>
    </source>
</reference>
<dbReference type="RefSeq" id="WP_262563223.1">
    <property type="nucleotide sequence ID" value="NZ_JAOQJF010000051.1"/>
</dbReference>
<sequence length="66" mass="7820">MCSAQDVPPYLVYIKGAEKRNVKNAKKMKKDVDIWQNIWYSNTRPKRPGQTSERNPRVSERNQKEI</sequence>
<keyword evidence="3" id="KW-1185">Reference proteome</keyword>
<dbReference type="EMBL" id="JAOQJF010000051">
    <property type="protein sequence ID" value="MCU6801331.1"/>
    <property type="molecule type" value="Genomic_DNA"/>
</dbReference>
<name>A0ABT2V367_9FIRM</name>